<name>A0ABV2EEW2_9CAUL</name>
<dbReference type="InterPro" id="IPR021301">
    <property type="entry name" value="DUF2779"/>
</dbReference>
<gene>
    <name evidence="2" type="ORF">ABID41_000587</name>
</gene>
<dbReference type="Proteomes" id="UP001549110">
    <property type="component" value="Unassembled WGS sequence"/>
</dbReference>
<organism evidence="2 3">
    <name type="scientific">Phenylobacterium koreense</name>
    <dbReference type="NCBI Taxonomy" id="266125"/>
    <lineage>
        <taxon>Bacteria</taxon>
        <taxon>Pseudomonadati</taxon>
        <taxon>Pseudomonadota</taxon>
        <taxon>Alphaproteobacteria</taxon>
        <taxon>Caulobacterales</taxon>
        <taxon>Caulobacteraceae</taxon>
        <taxon>Phenylobacterium</taxon>
    </lineage>
</organism>
<evidence type="ECO:0000313" key="3">
    <source>
        <dbReference type="Proteomes" id="UP001549110"/>
    </source>
</evidence>
<keyword evidence="3" id="KW-1185">Reference proteome</keyword>
<accession>A0ABV2EEW2</accession>
<sequence>MEHLTKSRISEYEQCEKRFWLSLHRPELAAVASGSLFSGGNQVGGLARALLPDGIAVTAIDAAAAVEQTAELVQAHPERPIFEAAFRHERVLVRADVLLPEEGGWRMIEVKSSGSVKAYQLADLATQVWAAQGAGLPLAGAAIRHVDTSFTYPGGGEYAGLFKDAEVHGELGPLIAGRADLVREAWGLALAGEPAREPGPHCSDPYECPFAAYCLQNAPAQPDYPVTLLPGVTGKKIAAQLSAAGYLDLRDVPAGAIEPPAQVRIHEATRSGIPYHARAAFAAAVGAWSFPRYYLDFETIAHVVPPWAGTRPYQAVPFQFSCHVEEAGGALTHAGFLDLSGDDPSRACAEALIDCIGDEGAIITYNVAFERGCITGLAARFPDLSDALMARAERLVDALPLVRAHYYHRDMRGSYSIKAVLPVVAPHLSYSDLEGVRDGQGAQIAYLEATAPETAPQRRDQLQAQLSSYCGLDTLAMVELVRALSA</sequence>
<protein>
    <recommendedName>
        <fullName evidence="1">DUF2779 domain-containing protein</fullName>
    </recommendedName>
</protein>
<dbReference type="Pfam" id="PF11074">
    <property type="entry name" value="DUF2779"/>
    <property type="match status" value="1"/>
</dbReference>
<reference evidence="2 3" key="1">
    <citation type="submission" date="2024-06" db="EMBL/GenBank/DDBJ databases">
        <title>Genomic Encyclopedia of Type Strains, Phase IV (KMG-IV): sequencing the most valuable type-strain genomes for metagenomic binning, comparative biology and taxonomic classification.</title>
        <authorList>
            <person name="Goeker M."/>
        </authorList>
    </citation>
    <scope>NUCLEOTIDE SEQUENCE [LARGE SCALE GENOMIC DNA]</scope>
    <source>
        <strain evidence="2 3">DSM 17809</strain>
    </source>
</reference>
<evidence type="ECO:0000313" key="2">
    <source>
        <dbReference type="EMBL" id="MET3525492.1"/>
    </source>
</evidence>
<evidence type="ECO:0000259" key="1">
    <source>
        <dbReference type="Pfam" id="PF11074"/>
    </source>
</evidence>
<dbReference type="RefSeq" id="WP_354297162.1">
    <property type="nucleotide sequence ID" value="NZ_JBEPLU010000001.1"/>
</dbReference>
<feature type="domain" description="DUF2779" evidence="1">
    <location>
        <begin position="293"/>
        <end position="416"/>
    </location>
</feature>
<proteinExistence type="predicted"/>
<comment type="caution">
    <text evidence="2">The sequence shown here is derived from an EMBL/GenBank/DDBJ whole genome shotgun (WGS) entry which is preliminary data.</text>
</comment>
<dbReference type="EMBL" id="JBEPLU010000001">
    <property type="protein sequence ID" value="MET3525492.1"/>
    <property type="molecule type" value="Genomic_DNA"/>
</dbReference>